<dbReference type="Proteomes" id="UP000310597">
    <property type="component" value="Unassembled WGS sequence"/>
</dbReference>
<organism evidence="1 2">
    <name type="scientific">Rhodobacter capsulatus</name>
    <name type="common">Rhodopseudomonas capsulata</name>
    <dbReference type="NCBI Taxonomy" id="1061"/>
    <lineage>
        <taxon>Bacteria</taxon>
        <taxon>Pseudomonadati</taxon>
        <taxon>Pseudomonadota</taxon>
        <taxon>Alphaproteobacteria</taxon>
        <taxon>Rhodobacterales</taxon>
        <taxon>Rhodobacter group</taxon>
        <taxon>Rhodobacter</taxon>
    </lineage>
</organism>
<comment type="caution">
    <text evidence="1">The sequence shown here is derived from an EMBL/GenBank/DDBJ whole genome shotgun (WGS) entry which is preliminary data.</text>
</comment>
<accession>A0A4U1JPV3</accession>
<dbReference type="OrthoDB" id="7870204at2"/>
<sequence>MMSLGLSGCGMGGGGVQLLAGYAVGGVMPVMLHDFVTGLALGSPWALTRASPATYVGADGLIRSAPVDQPRYDYSAGKRALLLEASATNLLPNSAQFETASWGKTRASVLANAALAPDGTMTADKLVEDTSNNSHFVARTGTQIAAGTAVVASIFVKAAERRWFALVTADSANQFRTTYFDLQTGTLGVVSQGAAGHVAQIVAAGNGWYRCSVMQTQAAATGSFSVYPSVAGGNGNTSYLGNGASGLHLWGAQLEVGAAASSVILTEASAVTRAADLASVAVAAGSYDLRRIDAAGTTDTKGVAHPGGALTIGAGSIYLLSLYPAGAL</sequence>
<reference evidence="1 2" key="1">
    <citation type="submission" date="2019-04" db="EMBL/GenBank/DDBJ databases">
        <title>Draft Whole-Genome sequence of the purple photosynthetic bacterium Rhodobacter capsulatus SP108 with an indigenous class A beta-lactamase.</title>
        <authorList>
            <person name="Robertson S."/>
            <person name="Meyer T.E."/>
            <person name="Kyndt J.A."/>
        </authorList>
    </citation>
    <scope>NUCLEOTIDE SEQUENCE [LARGE SCALE GENOMIC DNA]</scope>
    <source>
        <strain evidence="1 2">SP108</strain>
    </source>
</reference>
<evidence type="ECO:0000313" key="1">
    <source>
        <dbReference type="EMBL" id="TKD17841.1"/>
    </source>
</evidence>
<dbReference type="AlphaFoldDB" id="A0A4U1JPV3"/>
<name>A0A4U1JPV3_RHOCA</name>
<evidence type="ECO:0000313" key="2">
    <source>
        <dbReference type="Proteomes" id="UP000310597"/>
    </source>
</evidence>
<proteinExistence type="predicted"/>
<dbReference type="EMBL" id="SWJZ01000051">
    <property type="protein sequence ID" value="TKD17841.1"/>
    <property type="molecule type" value="Genomic_DNA"/>
</dbReference>
<protein>
    <submittedName>
        <fullName evidence="1">Uncharacterized protein</fullName>
    </submittedName>
</protein>
<gene>
    <name evidence="1" type="ORF">FBT96_12600</name>
</gene>